<dbReference type="GO" id="GO:0003676">
    <property type="term" value="F:nucleic acid binding"/>
    <property type="evidence" value="ECO:0007669"/>
    <property type="project" value="InterPro"/>
</dbReference>
<feature type="domain" description="Exonuclease" evidence="9">
    <location>
        <begin position="1"/>
        <end position="190"/>
    </location>
</feature>
<dbReference type="SMART" id="SM00479">
    <property type="entry name" value="EXOIII"/>
    <property type="match status" value="1"/>
</dbReference>
<evidence type="ECO:0000256" key="6">
    <source>
        <dbReference type="ARBA" id="ARBA00022705"/>
    </source>
</evidence>
<dbReference type="InterPro" id="IPR013520">
    <property type="entry name" value="Ribonucl_H"/>
</dbReference>
<dbReference type="InterPro" id="IPR010994">
    <property type="entry name" value="RuvA_2-like"/>
</dbReference>
<dbReference type="RefSeq" id="WP_212188653.1">
    <property type="nucleotide sequence ID" value="NZ_JAGTAR010000004.1"/>
</dbReference>
<dbReference type="InterPro" id="IPR004805">
    <property type="entry name" value="DnaE2/DnaE/PolC"/>
</dbReference>
<dbReference type="CDD" id="cd06127">
    <property type="entry name" value="DEDDh"/>
    <property type="match status" value="1"/>
</dbReference>
<evidence type="ECO:0000313" key="11">
    <source>
        <dbReference type="EMBL" id="MBR8534747.1"/>
    </source>
</evidence>
<dbReference type="InterPro" id="IPR040982">
    <property type="entry name" value="DNA_pol3_finger"/>
</dbReference>
<protein>
    <recommendedName>
        <fullName evidence="3">DNA polymerase III subunit alpha</fullName>
        <ecNumber evidence="2">2.7.7.7</ecNumber>
    </recommendedName>
</protein>
<comment type="caution">
    <text evidence="11">The sequence shown here is derived from an EMBL/GenBank/DDBJ whole genome shotgun (WGS) entry which is preliminary data.</text>
</comment>
<evidence type="ECO:0000256" key="8">
    <source>
        <dbReference type="ARBA" id="ARBA00049244"/>
    </source>
</evidence>
<dbReference type="Pfam" id="PF01336">
    <property type="entry name" value="tRNA_anti-codon"/>
    <property type="match status" value="1"/>
</dbReference>
<keyword evidence="5 11" id="KW-0548">Nucleotidyltransferase</keyword>
<evidence type="ECO:0000259" key="10">
    <source>
        <dbReference type="SMART" id="SM00481"/>
    </source>
</evidence>
<evidence type="ECO:0000256" key="3">
    <source>
        <dbReference type="ARBA" id="ARBA00019114"/>
    </source>
</evidence>
<dbReference type="InterPro" id="IPR029460">
    <property type="entry name" value="DNAPol_HHH"/>
</dbReference>
<dbReference type="InterPro" id="IPR003141">
    <property type="entry name" value="Pol/His_phosphatase_N"/>
</dbReference>
<reference evidence="11" key="2">
    <citation type="submission" date="2021-04" db="EMBL/GenBank/DDBJ databases">
        <authorList>
            <person name="Zhang T."/>
            <person name="Zhang Y."/>
            <person name="Lu D."/>
            <person name="Zuo D."/>
            <person name="Du Z."/>
        </authorList>
    </citation>
    <scope>NUCLEOTIDE SEQUENCE</scope>
    <source>
        <strain evidence="11">JR1</strain>
    </source>
</reference>
<dbReference type="SUPFAM" id="SSF53098">
    <property type="entry name" value="Ribonuclease H-like"/>
    <property type="match status" value="1"/>
</dbReference>
<dbReference type="SMART" id="SM00481">
    <property type="entry name" value="POLIIIAc"/>
    <property type="match status" value="1"/>
</dbReference>
<feature type="domain" description="Polymerase/histidinol phosphatase N-terminal" evidence="10">
    <location>
        <begin position="254"/>
        <end position="321"/>
    </location>
</feature>
<comment type="catalytic activity">
    <reaction evidence="8">
        <text>DNA(n) + a 2'-deoxyribonucleoside 5'-triphosphate = DNA(n+1) + diphosphate</text>
        <dbReference type="Rhea" id="RHEA:22508"/>
        <dbReference type="Rhea" id="RHEA-COMP:17339"/>
        <dbReference type="Rhea" id="RHEA-COMP:17340"/>
        <dbReference type="ChEBI" id="CHEBI:33019"/>
        <dbReference type="ChEBI" id="CHEBI:61560"/>
        <dbReference type="ChEBI" id="CHEBI:173112"/>
        <dbReference type="EC" id="2.7.7.7"/>
    </reaction>
</comment>
<dbReference type="Pfam" id="PF14579">
    <property type="entry name" value="HHH_6"/>
    <property type="match status" value="1"/>
</dbReference>
<dbReference type="InterPro" id="IPR004013">
    <property type="entry name" value="PHP_dom"/>
</dbReference>
<reference evidence="11" key="1">
    <citation type="journal article" date="2018" name="Int. J. Syst. Evol. Microbiol.">
        <title>Carboxylicivirga sediminis sp. nov., isolated from coastal sediment.</title>
        <authorList>
            <person name="Wang F.Q."/>
            <person name="Ren L.H."/>
            <person name="Zou R.J."/>
            <person name="Sun Y.Z."/>
            <person name="Liu X.J."/>
            <person name="Jiang F."/>
            <person name="Liu L.J."/>
        </authorList>
    </citation>
    <scope>NUCLEOTIDE SEQUENCE</scope>
    <source>
        <strain evidence="11">JR1</strain>
    </source>
</reference>
<evidence type="ECO:0000313" key="12">
    <source>
        <dbReference type="Proteomes" id="UP000679220"/>
    </source>
</evidence>
<dbReference type="PANTHER" id="PTHR32294:SF0">
    <property type="entry name" value="DNA POLYMERASE III SUBUNIT ALPHA"/>
    <property type="match status" value="1"/>
</dbReference>
<keyword evidence="12" id="KW-1185">Reference proteome</keyword>
<dbReference type="Pfam" id="PF00929">
    <property type="entry name" value="RNase_T"/>
    <property type="match status" value="1"/>
</dbReference>
<proteinExistence type="predicted"/>
<dbReference type="NCBIfam" id="TIGR00594">
    <property type="entry name" value="polc"/>
    <property type="match status" value="1"/>
</dbReference>
<dbReference type="Gene3D" id="1.10.10.1600">
    <property type="entry name" value="Bacterial DNA polymerase III alpha subunit, thumb domain"/>
    <property type="match status" value="1"/>
</dbReference>
<name>A0A941IXJ4_9BACT</name>
<dbReference type="Gene3D" id="2.40.50.140">
    <property type="entry name" value="Nucleic acid-binding proteins"/>
    <property type="match status" value="1"/>
</dbReference>
<evidence type="ECO:0000256" key="5">
    <source>
        <dbReference type="ARBA" id="ARBA00022695"/>
    </source>
</evidence>
<dbReference type="GO" id="GO:0006260">
    <property type="term" value="P:DNA replication"/>
    <property type="evidence" value="ECO:0007669"/>
    <property type="project" value="UniProtKB-KW"/>
</dbReference>
<dbReference type="Pfam" id="PF17657">
    <property type="entry name" value="DNA_pol3_finger"/>
    <property type="match status" value="1"/>
</dbReference>
<dbReference type="Gene3D" id="3.30.420.10">
    <property type="entry name" value="Ribonuclease H-like superfamily/Ribonuclease H"/>
    <property type="match status" value="1"/>
</dbReference>
<dbReference type="InterPro" id="IPR041931">
    <property type="entry name" value="DNA_pol3_alpha_thumb_dom"/>
</dbReference>
<dbReference type="Proteomes" id="UP000679220">
    <property type="component" value="Unassembled WGS sequence"/>
</dbReference>
<accession>A0A941IXJ4</accession>
<dbReference type="GO" id="GO:0005737">
    <property type="term" value="C:cytoplasm"/>
    <property type="evidence" value="ECO:0007669"/>
    <property type="project" value="UniProtKB-SubCell"/>
</dbReference>
<keyword evidence="4 11" id="KW-0808">Transferase</keyword>
<sequence>MFLIFDTETTGLPKKWKAPLDDFDNWPRMVQLAWQCHDTEGNFLFAKNHVITPDGYTIPEDVVAVHGISTEIAHEKGIPLKEALLDFIEDVKQAKFVIGHNVSFDINIVGCELLRCEMDEKVLVNAPTLDTMTGSKEYCDLKRKGQLKNPTLTELHLKLFGVPFAEAHNAAADVEATSRCFLELIRVDGLPTQLLNMSPDQIQAFKLNNPTTIELAGIEYESFKVSSAFDEVSIEEEERKWEEAKKNIAPQPFVHLHVHSQYSILDGAAKTADIAAKAKEDGMPAVAITDHGSMFGVKEFHVACSKADIKPIIGVEAYVAKRGHLRKDDKTDSGGHHIILLAKNYTGYQNLLKLTSIAHTQGMYYKPRIDKELLEQYSEGVIVSSACLGGEVAQNIMAGNIDKARETILWYKDVFGEDYYLEIMRHRNNDPRLRTDVWENQVRVNKVIRRLSAELGVKIIATNDSHFMNPEDAEAHDVLVCLSTGRDYDDPTRMRYTKQEWFKTTAEMNELFADVPEALANTAEIAEKVEYFKLDSNPIMPPFDIPEDFGSLESYKEQFDESKLIEEFGEERYEKLGGYDKVLPIKLESDYLEYLTFEGAKKRYPGDELTDDKKERLEFELETIKTMGFPGYFLIVQDFINWAKDNGVLVGPGRGSAAGAAVAYCVGITDVDPIKYDLLFERFLNPDRISMPDVDIDFDDDGRQDVLDYVTDKYGQQKVAHICTFGTMATKSSIKDVARVLRLELAEANRLAKMVPEAPKMSFKKAYKEEPALLEEKESSNPLIAKTIKFAEALEGSVRQTGVHACGVLIGKNPLDEHVPVMPTKGEDLLTTQYDGRFVEDIGLLKMDFLGLKTLSIIKEVLGNIKLSKGIDIDINNVNLEDEETFQLFSRGETTAIFQFESPGMKKHLKALKPNRFEDLVAMNALYRPGPMEYIPSFIARKHGKEEIVYDHPMMEPYLKDTYGITVYQEQVMLQSRALGGFTRGDSDSLRKAMGKKIMAMMDKLKEKFIKGCLDSEEFVQACKDGKTTIAKPEDLIEKIWKDWEAFASYAFNKSHSVCYAYIAYQTGYLKAHYPAEFMAGVLSRNLSDITKITNFMEECKNMGMDVLGPDVNESYRKFTVNKEGAIRFGMAGIKGVGEGAVDAIIQEREKNGPFKSVYDFVERLPLTTVNKKNIEALAYSGAFDTMGNYHRAQFFGKQENDELNFIEHLIRYGNRFQADKASSQNSLFGAIGAGIEIKTPDMPNCPEYSIIEKLNHEKEYIGIYLSAHPLDQYKLEMNFFIHHRLKQLDDLEAIRGRDITVAGSVVNVRRGTTKKGNPYAIMTMEDYTGSYEFAFFGNDFTEYLPYLEIGYFIMVKGRVQPKRFNQEELELKINNIKFLSELRDTLVNTITLKVPLNAISQELITELSNILQTNEGNVTLKFMVQDPETKNAVQFLSRSMRVDLNDDLIKYIDEHEDIEMSIA</sequence>
<keyword evidence="7" id="KW-0239">DNA-directed DNA polymerase</keyword>
<dbReference type="Gene3D" id="1.10.150.870">
    <property type="match status" value="1"/>
</dbReference>
<evidence type="ECO:0000256" key="7">
    <source>
        <dbReference type="ARBA" id="ARBA00022932"/>
    </source>
</evidence>
<gene>
    <name evidence="11" type="primary">dnaE</name>
    <name evidence="11" type="ORF">KDU71_04185</name>
</gene>
<evidence type="ECO:0000256" key="2">
    <source>
        <dbReference type="ARBA" id="ARBA00012417"/>
    </source>
</evidence>
<dbReference type="EC" id="2.7.7.7" evidence="2"/>
<dbReference type="InterPro" id="IPR011708">
    <property type="entry name" value="DNA_pol3_alpha_NTPase_dom"/>
</dbReference>
<organism evidence="11 12">
    <name type="scientific">Carboxylicivirga sediminis</name>
    <dbReference type="NCBI Taxonomy" id="2006564"/>
    <lineage>
        <taxon>Bacteria</taxon>
        <taxon>Pseudomonadati</taxon>
        <taxon>Bacteroidota</taxon>
        <taxon>Bacteroidia</taxon>
        <taxon>Marinilabiliales</taxon>
        <taxon>Marinilabiliaceae</taxon>
        <taxon>Carboxylicivirga</taxon>
    </lineage>
</organism>
<dbReference type="InterPro" id="IPR012340">
    <property type="entry name" value="NA-bd_OB-fold"/>
</dbReference>
<dbReference type="InterPro" id="IPR036397">
    <property type="entry name" value="RNaseH_sf"/>
</dbReference>
<evidence type="ECO:0000256" key="4">
    <source>
        <dbReference type="ARBA" id="ARBA00022679"/>
    </source>
</evidence>
<dbReference type="CDD" id="cd04485">
    <property type="entry name" value="DnaE_OBF"/>
    <property type="match status" value="1"/>
</dbReference>
<evidence type="ECO:0000259" key="9">
    <source>
        <dbReference type="SMART" id="SM00479"/>
    </source>
</evidence>
<dbReference type="InterPro" id="IPR012337">
    <property type="entry name" value="RNaseH-like_sf"/>
</dbReference>
<comment type="subcellular location">
    <subcellularLocation>
        <location evidence="1">Cytoplasm</location>
    </subcellularLocation>
</comment>
<dbReference type="NCBIfam" id="NF004226">
    <property type="entry name" value="PRK05673.1"/>
    <property type="match status" value="1"/>
</dbReference>
<dbReference type="EMBL" id="JAGTAR010000004">
    <property type="protein sequence ID" value="MBR8534747.1"/>
    <property type="molecule type" value="Genomic_DNA"/>
</dbReference>
<dbReference type="Pfam" id="PF07733">
    <property type="entry name" value="DNA_pol3_alpha"/>
    <property type="match status" value="1"/>
</dbReference>
<dbReference type="GO" id="GO:0003887">
    <property type="term" value="F:DNA-directed DNA polymerase activity"/>
    <property type="evidence" value="ECO:0007669"/>
    <property type="project" value="UniProtKB-KW"/>
</dbReference>
<evidence type="ECO:0000256" key="1">
    <source>
        <dbReference type="ARBA" id="ARBA00004496"/>
    </source>
</evidence>
<dbReference type="InterPro" id="IPR004365">
    <property type="entry name" value="NA-bd_OB_tRNA"/>
</dbReference>
<dbReference type="CDD" id="cd12113">
    <property type="entry name" value="PHP_PolIIIA_DnaE3"/>
    <property type="match status" value="1"/>
</dbReference>
<keyword evidence="6" id="KW-0235">DNA replication</keyword>
<dbReference type="Pfam" id="PF02811">
    <property type="entry name" value="PHP"/>
    <property type="match status" value="1"/>
</dbReference>
<dbReference type="Gene3D" id="3.20.20.140">
    <property type="entry name" value="Metal-dependent hydrolases"/>
    <property type="match status" value="1"/>
</dbReference>
<dbReference type="GO" id="GO:0008408">
    <property type="term" value="F:3'-5' exonuclease activity"/>
    <property type="evidence" value="ECO:0007669"/>
    <property type="project" value="InterPro"/>
</dbReference>
<dbReference type="PANTHER" id="PTHR32294">
    <property type="entry name" value="DNA POLYMERASE III SUBUNIT ALPHA"/>
    <property type="match status" value="1"/>
</dbReference>
<dbReference type="SUPFAM" id="SSF47781">
    <property type="entry name" value="RuvA domain 2-like"/>
    <property type="match status" value="1"/>
</dbReference>